<feature type="binding site" evidence="9">
    <location>
        <position position="269"/>
    </location>
    <ligand>
        <name>Mg(2+)</name>
        <dbReference type="ChEBI" id="CHEBI:18420"/>
        <label>2</label>
    </ligand>
</feature>
<keyword evidence="9" id="KW-0460">Magnesium</keyword>
<gene>
    <name evidence="11" type="ORF">H3Rhizo37136_000001</name>
</gene>
<dbReference type="InterPro" id="IPR007096">
    <property type="entry name" value="RNA-dir_Rpol_cat_phage"/>
</dbReference>
<accession>A0A514DC10</accession>
<evidence type="ECO:0000256" key="3">
    <source>
        <dbReference type="ARBA" id="ARBA00022679"/>
    </source>
</evidence>
<keyword evidence="4" id="KW-0548">Nucleotidyltransferase</keyword>
<sequence length="542" mass="60254">MTMLFSQHAEKAILRIYEDLSTPKSLAAAMLFKAGEWDQLVNLKADPGDYFDSKTYWFDAQAVALLRKNPVLITDPARLEKEAVSTFYANEASCLRANARIYPLFDGAHASPYDGRISTIVDIARKIISDTLGPCPTVLKGRFGPGSTFGDRGACTTVPDKMSSSPTITSDAWPFLVQWSGTKWATSTSTSGRVPVFVKGNRFVTVPKDATKHRGIAVEPSINVFYQLAYGKLIRDRLRRLGIHLDVATDKHRRLACAASNDGRFSTLDLSNASDTICSNLVKLLLPPSWFEWLNSLRSKYTLIQGRWVLLEKFSSMGNGFTFELETLIFMSLVSAVTGRKIGEEVFAFGDDLIFPSDLSEDVIACLRFFGFTPNLAKTFSHGPFRESCGGDYFSGRFVRPFYLKNAVSSPEETISFLNGLRRSADGSIGREYLFRRGRMALMDGLPTHIRALRGPKDLGDAVIHDDDQSLWFTSWRNRKGLSGIRWIKGYVPANYRKVSLQGFSDDAILASALYGIGDIGSGWITPRDSVLGYRVGWIAYS</sequence>
<comment type="cofactor">
    <cofactor evidence="9">
        <name>Mg(2+)</name>
        <dbReference type="ChEBI" id="CHEBI:18420"/>
    </cofactor>
    <text evidence="9">Binds 2 Mg(2+) per subunit.</text>
</comment>
<evidence type="ECO:0000313" key="11">
    <source>
        <dbReference type="EMBL" id="QDH91152.1"/>
    </source>
</evidence>
<evidence type="ECO:0000256" key="8">
    <source>
        <dbReference type="ARBA" id="ARBA00048744"/>
    </source>
</evidence>
<evidence type="ECO:0000256" key="2">
    <source>
        <dbReference type="ARBA" id="ARBA00022484"/>
    </source>
</evidence>
<dbReference type="SUPFAM" id="SSF56672">
    <property type="entry name" value="DNA/RNA polymerases"/>
    <property type="match status" value="1"/>
</dbReference>
<feature type="binding site" evidence="9">
    <location>
        <position position="351"/>
    </location>
    <ligand>
        <name>Mg(2+)</name>
        <dbReference type="ChEBI" id="CHEBI:18420"/>
        <label>2</label>
    </ligand>
</feature>
<feature type="domain" description="RdRp catalytic" evidence="10">
    <location>
        <begin position="254"/>
        <end position="383"/>
    </location>
</feature>
<dbReference type="InterPro" id="IPR043502">
    <property type="entry name" value="DNA/RNA_pol_sf"/>
</dbReference>
<dbReference type="GO" id="GO:0003968">
    <property type="term" value="F:RNA-directed RNA polymerase activity"/>
    <property type="evidence" value="ECO:0007669"/>
    <property type="project" value="UniProtKB-KW"/>
</dbReference>
<keyword evidence="5" id="KW-0547">Nucleotide-binding</keyword>
<feature type="binding site" evidence="9">
    <location>
        <position position="352"/>
    </location>
    <ligand>
        <name>Mg(2+)</name>
        <dbReference type="ChEBI" id="CHEBI:18420"/>
        <label>2</label>
    </ligand>
</feature>
<dbReference type="EMBL" id="MN036044">
    <property type="protein sequence ID" value="QDH91152.1"/>
    <property type="molecule type" value="Genomic_RNA"/>
</dbReference>
<keyword evidence="6" id="KW-0693">Viral RNA replication</keyword>
<reference evidence="11" key="1">
    <citation type="submission" date="2019-05" db="EMBL/GenBank/DDBJ databases">
        <title>Metatranscriptomic reconstruction reveals RNA viruses with the potential to shape carbon cycling in soil.</title>
        <authorList>
            <person name="Starr E.P."/>
            <person name="Nuccio E."/>
            <person name="Pett-Ridge J."/>
            <person name="Banfield J.F."/>
            <person name="Firestone M.K."/>
        </authorList>
    </citation>
    <scope>NUCLEOTIDE SEQUENCE</scope>
    <source>
        <strain evidence="11">H3_Rhizo_37_scaffold_136</strain>
    </source>
</reference>
<name>A0A514DC10_9VIRU</name>
<evidence type="ECO:0000256" key="7">
    <source>
        <dbReference type="ARBA" id="ARBA00030248"/>
    </source>
</evidence>
<keyword evidence="3" id="KW-0808">Transferase</keyword>
<evidence type="ECO:0000256" key="6">
    <source>
        <dbReference type="ARBA" id="ARBA00022953"/>
    </source>
</evidence>
<dbReference type="PROSITE" id="PS50522">
    <property type="entry name" value="RDRP_PHAGE"/>
    <property type="match status" value="1"/>
</dbReference>
<dbReference type="EC" id="2.7.7.48" evidence="1"/>
<dbReference type="InterPro" id="IPR005093">
    <property type="entry name" value="RNArep_beta"/>
</dbReference>
<proteinExistence type="predicted"/>
<dbReference type="Pfam" id="PF03431">
    <property type="entry name" value="RNA_replicase_B"/>
    <property type="match status" value="1"/>
</dbReference>
<evidence type="ECO:0000256" key="4">
    <source>
        <dbReference type="ARBA" id="ARBA00022695"/>
    </source>
</evidence>
<evidence type="ECO:0000256" key="5">
    <source>
        <dbReference type="ARBA" id="ARBA00022741"/>
    </source>
</evidence>
<organism evidence="11">
    <name type="scientific">Leviviridae sp</name>
    <dbReference type="NCBI Taxonomy" id="2027243"/>
    <lineage>
        <taxon>Viruses</taxon>
        <taxon>Riboviria</taxon>
        <taxon>Orthornavirae</taxon>
        <taxon>Lenarviricota</taxon>
        <taxon>Leviviricetes</taxon>
        <taxon>Norzivirales</taxon>
        <taxon>Fiersviridae</taxon>
    </lineage>
</organism>
<dbReference type="GO" id="GO:0000166">
    <property type="term" value="F:nucleotide binding"/>
    <property type="evidence" value="ECO:0007669"/>
    <property type="project" value="UniProtKB-KW"/>
</dbReference>
<dbReference type="GO" id="GO:0039694">
    <property type="term" value="P:viral RNA genome replication"/>
    <property type="evidence" value="ECO:0007669"/>
    <property type="project" value="InterPro"/>
</dbReference>
<comment type="catalytic activity">
    <reaction evidence="8">
        <text>RNA(n) + a ribonucleoside 5'-triphosphate = RNA(n+1) + diphosphate</text>
        <dbReference type="Rhea" id="RHEA:21248"/>
        <dbReference type="Rhea" id="RHEA-COMP:14527"/>
        <dbReference type="Rhea" id="RHEA-COMP:17342"/>
        <dbReference type="ChEBI" id="CHEBI:33019"/>
        <dbReference type="ChEBI" id="CHEBI:61557"/>
        <dbReference type="ChEBI" id="CHEBI:140395"/>
        <dbReference type="EC" id="2.7.7.48"/>
    </reaction>
</comment>
<keyword evidence="9" id="KW-0479">Metal-binding</keyword>
<evidence type="ECO:0000256" key="1">
    <source>
        <dbReference type="ARBA" id="ARBA00012494"/>
    </source>
</evidence>
<evidence type="ECO:0000259" key="10">
    <source>
        <dbReference type="PROSITE" id="PS50522"/>
    </source>
</evidence>
<dbReference type="GO" id="GO:0046872">
    <property type="term" value="F:metal ion binding"/>
    <property type="evidence" value="ECO:0007669"/>
    <property type="project" value="UniProtKB-KW"/>
</dbReference>
<evidence type="ECO:0000256" key="9">
    <source>
        <dbReference type="PIRSR" id="PIRSR605093-1"/>
    </source>
</evidence>
<protein>
    <recommendedName>
        <fullName evidence="1">RNA-directed RNA polymerase</fullName>
        <ecNumber evidence="1">2.7.7.48</ecNumber>
    </recommendedName>
    <alternativeName>
        <fullName evidence="7">RNA replicase beta chain</fullName>
    </alternativeName>
</protein>
<keyword evidence="2 11" id="KW-0696">RNA-directed RNA polymerase</keyword>